<dbReference type="PROSITE" id="PS51902">
    <property type="entry name" value="CLPX_ZB"/>
    <property type="match status" value="1"/>
</dbReference>
<gene>
    <name evidence="6 9" type="primary">clpX</name>
    <name evidence="9" type="ORF">ENO08_02575</name>
</gene>
<dbReference type="InterPro" id="IPR046425">
    <property type="entry name" value="ClpX_bact"/>
</dbReference>
<reference evidence="9" key="1">
    <citation type="journal article" date="2020" name="mSystems">
        <title>Genome- and Community-Level Interaction Insights into Carbon Utilization and Element Cycling Functions of Hydrothermarchaeota in Hydrothermal Sediment.</title>
        <authorList>
            <person name="Zhou Z."/>
            <person name="Liu Y."/>
            <person name="Xu W."/>
            <person name="Pan J."/>
            <person name="Luo Z.H."/>
            <person name="Li M."/>
        </authorList>
    </citation>
    <scope>NUCLEOTIDE SEQUENCE [LARGE SCALE GENOMIC DNA]</scope>
    <source>
        <strain evidence="9">SpSt-1233</strain>
    </source>
</reference>
<keyword evidence="9" id="KW-0378">Hydrolase</keyword>
<comment type="caution">
    <text evidence="9">The sequence shown here is derived from an EMBL/GenBank/DDBJ whole genome shotgun (WGS) entry which is preliminary data.</text>
</comment>
<dbReference type="Gene3D" id="3.40.50.300">
    <property type="entry name" value="P-loop containing nucleotide triphosphate hydrolases"/>
    <property type="match status" value="1"/>
</dbReference>
<dbReference type="Pfam" id="PF10431">
    <property type="entry name" value="ClpB_D2-small"/>
    <property type="match status" value="1"/>
</dbReference>
<dbReference type="HAMAP" id="MF_00175">
    <property type="entry name" value="ClpX"/>
    <property type="match status" value="1"/>
</dbReference>
<dbReference type="GO" id="GO:0005524">
    <property type="term" value="F:ATP binding"/>
    <property type="evidence" value="ECO:0007669"/>
    <property type="project" value="UniProtKB-UniRule"/>
</dbReference>
<feature type="domain" description="ClpX-type ZB" evidence="8">
    <location>
        <begin position="1"/>
        <end position="54"/>
    </location>
</feature>
<dbReference type="InterPro" id="IPR003959">
    <property type="entry name" value="ATPase_AAA_core"/>
</dbReference>
<dbReference type="GO" id="GO:0051082">
    <property type="term" value="F:unfolded protein binding"/>
    <property type="evidence" value="ECO:0007669"/>
    <property type="project" value="UniProtKB-UniRule"/>
</dbReference>
<dbReference type="CDD" id="cd19497">
    <property type="entry name" value="RecA-like_ClpX"/>
    <property type="match status" value="1"/>
</dbReference>
<dbReference type="Pfam" id="PF06689">
    <property type="entry name" value="zf-C4_ClpX"/>
    <property type="match status" value="1"/>
</dbReference>
<dbReference type="Gene3D" id="1.10.8.60">
    <property type="match status" value="1"/>
</dbReference>
<dbReference type="FunFam" id="3.40.50.300:FF:000005">
    <property type="entry name" value="ATP-dependent Clp protease ATP-binding subunit ClpX"/>
    <property type="match status" value="1"/>
</dbReference>
<dbReference type="GO" id="GO:0009376">
    <property type="term" value="C:HslUV protease complex"/>
    <property type="evidence" value="ECO:0007669"/>
    <property type="project" value="TreeGrafter"/>
</dbReference>
<dbReference type="NCBIfam" id="NF003745">
    <property type="entry name" value="PRK05342.1"/>
    <property type="match status" value="1"/>
</dbReference>
<comment type="subunit">
    <text evidence="6">Component of the ClpX-ClpP complex. Forms a hexameric ring that, in the presence of ATP, binds to fourteen ClpP subunits assembled into a disk-like structure with a central cavity, resembling the structure of eukaryotic proteasomes.</text>
</comment>
<comment type="function">
    <text evidence="6">ATP-dependent specificity component of the Clp protease. It directs the protease to specific substrates. Can perform chaperone functions in the absence of ClpP.</text>
</comment>
<dbReference type="Pfam" id="PF07724">
    <property type="entry name" value="AAA_2"/>
    <property type="match status" value="1"/>
</dbReference>
<evidence type="ECO:0000313" key="9">
    <source>
        <dbReference type="EMBL" id="HER43330.1"/>
    </source>
</evidence>
<keyword evidence="1 6" id="KW-0479">Metal-binding</keyword>
<evidence type="ECO:0000256" key="7">
    <source>
        <dbReference type="PROSITE-ProRule" id="PRU01250"/>
    </source>
</evidence>
<dbReference type="FunFam" id="1.10.8.60:FF:000002">
    <property type="entry name" value="ATP-dependent Clp protease ATP-binding subunit ClpX"/>
    <property type="match status" value="1"/>
</dbReference>
<dbReference type="InterPro" id="IPR004487">
    <property type="entry name" value="Clp_protease_ATP-bd_su_ClpX"/>
</dbReference>
<evidence type="ECO:0000256" key="4">
    <source>
        <dbReference type="ARBA" id="ARBA00022840"/>
    </source>
</evidence>
<keyword evidence="5 6" id="KW-0143">Chaperone</keyword>
<dbReference type="SUPFAM" id="SSF52540">
    <property type="entry name" value="P-loop containing nucleoside triphosphate hydrolases"/>
    <property type="match status" value="1"/>
</dbReference>
<feature type="binding site" evidence="6 7">
    <location>
        <position position="13"/>
    </location>
    <ligand>
        <name>Zn(2+)</name>
        <dbReference type="ChEBI" id="CHEBI:29105"/>
    </ligand>
</feature>
<evidence type="ECO:0000256" key="3">
    <source>
        <dbReference type="ARBA" id="ARBA00022833"/>
    </source>
</evidence>
<organism evidence="9">
    <name type="scientific">Eiseniibacteriota bacterium</name>
    <dbReference type="NCBI Taxonomy" id="2212470"/>
    <lineage>
        <taxon>Bacteria</taxon>
        <taxon>Candidatus Eiseniibacteriota</taxon>
    </lineage>
</organism>
<dbReference type="NCBIfam" id="TIGR00382">
    <property type="entry name" value="clpX"/>
    <property type="match status" value="1"/>
</dbReference>
<evidence type="ECO:0000256" key="1">
    <source>
        <dbReference type="ARBA" id="ARBA00022723"/>
    </source>
</evidence>
<keyword evidence="9" id="KW-0645">Protease</keyword>
<dbReference type="GO" id="GO:0008270">
    <property type="term" value="F:zinc ion binding"/>
    <property type="evidence" value="ECO:0007669"/>
    <property type="project" value="UniProtKB-UniRule"/>
</dbReference>
<sequence>MKKKTQSPRAIKCSFCGRGQDEVAKLVSGPNVYICNECIRLCNDILEDEMAGSMLYDIENFPKPKEIKENLDNYVIGQEQAKITLSVAVYNHYKRIKHDRSADDVEIDKSNILLIGPTGVGKTLLAQTLARYLKVPFAIADATSLTEAGYVGEDVENILVRLLQNADYNLAATERGIIYIDEIDKIARKSENPSITRDVSGEGVQQALLKILEGTVANVPPQGGRKHPQQKFIEVNTKNILFVCGGAFQGLQEIVERRIGRKIVGFGADRGPDLSKNTSEALRHTQPEDLIKYGLIPELVGRMPVVAPLHDLDEQALIDIMLKPKNALIKQYKKLFGMEEVELDFTPGALKAIAQLAMERKTGARGLRAILEMTMLHIMYDIPSRPNIRKILITEETIQGRAEPQMIMERERGMRA</sequence>
<dbReference type="InterPro" id="IPR019489">
    <property type="entry name" value="Clp_ATPase_C"/>
</dbReference>
<dbReference type="InterPro" id="IPR010603">
    <property type="entry name" value="Znf_CppX_C4"/>
</dbReference>
<dbReference type="PANTHER" id="PTHR48102:SF7">
    <property type="entry name" value="ATP-DEPENDENT CLP PROTEASE ATP-BINDING SUBUNIT CLPX-LIKE, MITOCHONDRIAL"/>
    <property type="match status" value="1"/>
</dbReference>
<feature type="binding site" evidence="6 7">
    <location>
        <position position="16"/>
    </location>
    <ligand>
        <name>Zn(2+)</name>
        <dbReference type="ChEBI" id="CHEBI:29105"/>
    </ligand>
</feature>
<dbReference type="InterPro" id="IPR059188">
    <property type="entry name" value="Znf_CLPX-like"/>
</dbReference>
<feature type="binding site" evidence="6 7">
    <location>
        <position position="35"/>
    </location>
    <ligand>
        <name>Zn(2+)</name>
        <dbReference type="ChEBI" id="CHEBI:29105"/>
    </ligand>
</feature>
<evidence type="ECO:0000259" key="8">
    <source>
        <dbReference type="PROSITE" id="PS51902"/>
    </source>
</evidence>
<dbReference type="SMART" id="SM01086">
    <property type="entry name" value="ClpB_D2-small"/>
    <property type="match status" value="1"/>
</dbReference>
<keyword evidence="2 6" id="KW-0547">Nucleotide-binding</keyword>
<keyword evidence="3 6" id="KW-0862">Zinc</keyword>
<feature type="binding site" evidence="6">
    <location>
        <begin position="117"/>
        <end position="124"/>
    </location>
    <ligand>
        <name>ATP</name>
        <dbReference type="ChEBI" id="CHEBI:30616"/>
    </ligand>
</feature>
<dbReference type="SMART" id="SM00994">
    <property type="entry name" value="zf-C4_ClpX"/>
    <property type="match status" value="1"/>
</dbReference>
<comment type="similarity">
    <text evidence="6 7">Belongs to the ClpX chaperone family.</text>
</comment>
<dbReference type="EMBL" id="DSEC01000182">
    <property type="protein sequence ID" value="HER43330.1"/>
    <property type="molecule type" value="Genomic_DNA"/>
</dbReference>
<dbReference type="InterPro" id="IPR003593">
    <property type="entry name" value="AAA+_ATPase"/>
</dbReference>
<proteinExistence type="inferred from homology"/>
<name>A0A7V2AU68_UNCEI</name>
<feature type="binding site" evidence="6 7">
    <location>
        <position position="38"/>
    </location>
    <ligand>
        <name>Zn(2+)</name>
        <dbReference type="ChEBI" id="CHEBI:29105"/>
    </ligand>
</feature>
<dbReference type="PANTHER" id="PTHR48102">
    <property type="entry name" value="ATP-DEPENDENT CLP PROTEASE ATP-BINDING SUBUNIT CLPX-LIKE, MITOCHONDRIAL-RELATED"/>
    <property type="match status" value="1"/>
</dbReference>
<dbReference type="GO" id="GO:0051603">
    <property type="term" value="P:proteolysis involved in protein catabolic process"/>
    <property type="evidence" value="ECO:0007669"/>
    <property type="project" value="TreeGrafter"/>
</dbReference>
<dbReference type="GO" id="GO:0051301">
    <property type="term" value="P:cell division"/>
    <property type="evidence" value="ECO:0007669"/>
    <property type="project" value="TreeGrafter"/>
</dbReference>
<dbReference type="SMART" id="SM00382">
    <property type="entry name" value="AAA"/>
    <property type="match status" value="1"/>
</dbReference>
<dbReference type="GO" id="GO:0016887">
    <property type="term" value="F:ATP hydrolysis activity"/>
    <property type="evidence" value="ECO:0007669"/>
    <property type="project" value="InterPro"/>
</dbReference>
<dbReference type="InterPro" id="IPR038366">
    <property type="entry name" value="Znf_CppX_C4_sf"/>
</dbReference>
<accession>A0A7V2AU68</accession>
<dbReference type="Proteomes" id="UP000886069">
    <property type="component" value="Unassembled WGS sequence"/>
</dbReference>
<dbReference type="InterPro" id="IPR027417">
    <property type="entry name" value="P-loop_NTPase"/>
</dbReference>
<dbReference type="AlphaFoldDB" id="A0A7V2AU68"/>
<evidence type="ECO:0000256" key="6">
    <source>
        <dbReference type="HAMAP-Rule" id="MF_00175"/>
    </source>
</evidence>
<dbReference type="Gene3D" id="6.20.220.10">
    <property type="entry name" value="ClpX chaperone, C4-type zinc finger domain"/>
    <property type="match status" value="1"/>
</dbReference>
<evidence type="ECO:0000256" key="2">
    <source>
        <dbReference type="ARBA" id="ARBA00022741"/>
    </source>
</evidence>
<dbReference type="SUPFAM" id="SSF57716">
    <property type="entry name" value="Glucocorticoid receptor-like (DNA-binding domain)"/>
    <property type="match status" value="1"/>
</dbReference>
<dbReference type="GO" id="GO:0046983">
    <property type="term" value="F:protein dimerization activity"/>
    <property type="evidence" value="ECO:0007669"/>
    <property type="project" value="UniProtKB-UniRule"/>
</dbReference>
<dbReference type="GO" id="GO:0008233">
    <property type="term" value="F:peptidase activity"/>
    <property type="evidence" value="ECO:0007669"/>
    <property type="project" value="UniProtKB-KW"/>
</dbReference>
<evidence type="ECO:0000256" key="5">
    <source>
        <dbReference type="ARBA" id="ARBA00023186"/>
    </source>
</evidence>
<dbReference type="GO" id="GO:0140662">
    <property type="term" value="F:ATP-dependent protein folding chaperone"/>
    <property type="evidence" value="ECO:0007669"/>
    <property type="project" value="InterPro"/>
</dbReference>
<dbReference type="InterPro" id="IPR050052">
    <property type="entry name" value="ATP-dep_Clp_protease_ClpX"/>
</dbReference>
<protein>
    <recommendedName>
        <fullName evidence="6">ATP-dependent Clp protease ATP-binding subunit ClpX</fullName>
    </recommendedName>
</protein>
<keyword evidence="4 6" id="KW-0067">ATP-binding</keyword>